<dbReference type="InterPro" id="IPR036052">
    <property type="entry name" value="TrpB-like_PALP_sf"/>
</dbReference>
<keyword evidence="7 9" id="KW-0663">Pyridoxal phosphate</keyword>
<dbReference type="PANTHER" id="PTHR42690:SF1">
    <property type="entry name" value="THREONINE SYNTHASE-LIKE 2"/>
    <property type="match status" value="1"/>
</dbReference>
<dbReference type="Pfam" id="PF24857">
    <property type="entry name" value="THR4_C"/>
    <property type="match status" value="1"/>
</dbReference>
<evidence type="ECO:0000259" key="12">
    <source>
        <dbReference type="Pfam" id="PF14821"/>
    </source>
</evidence>
<dbReference type="NCBIfam" id="TIGR00260">
    <property type="entry name" value="thrC"/>
    <property type="match status" value="1"/>
</dbReference>
<sequence>MASDSSPPASSSSTTSYCSTRGGAKGVSFENVVLGGLAEDRGLYVPEVLPSVSAQELAEWRKLAFPELAFKIMSKYISTEEIPSDDLLDLCKRSATNFRTEEVTPVVRVGKAWVLELFHGPTFAFKDVALQFLGNLFEYFLLRRRAKGEEAGLTILGATSGDTGSAAIYGLRGKAHVNCFIMFPEGRVSEIQERQMTTVPDANIHCVSVEGSFDDCQDIVKAAFADKPFREEVKLGAVNSINWARVLAQMTYYFWAHFRVSEALEAAGEPLEEGSGLSYSVPTGNFGDVLAGYYAKRMGLPVDRLVVAVNENDILHRFFSTGKYWREGVVPTLAPSMDICVSSNFERYLFHLSGDDGEVLAGWLKSFEATGQLTLEGELLDQAQSAFSSSRVVTEDNLATIKQFWDEKSYLLCPHSSVGAKAPLQLGMPEGKTVVLATAHPAKFPDAVKKVVPDLPPAPEALQVLWDLPTRSTKMPNDLKKVEEFMLETLKA</sequence>
<dbReference type="Gene3D" id="3.40.50.1100">
    <property type="match status" value="2"/>
</dbReference>
<feature type="region of interest" description="Disordered" evidence="10">
    <location>
        <begin position="1"/>
        <end position="21"/>
    </location>
</feature>
<feature type="domain" description="Threonine synthase N-terminal" evidence="12">
    <location>
        <begin position="17"/>
        <end position="94"/>
    </location>
</feature>
<gene>
    <name evidence="13" type="primary">TS</name>
    <name evidence="13" type="ORF">Esi_0427_0005</name>
</gene>
<evidence type="ECO:0000256" key="4">
    <source>
        <dbReference type="ARBA" id="ARBA00013028"/>
    </source>
</evidence>
<dbReference type="eggNOG" id="KOG2616">
    <property type="taxonomic scope" value="Eukaryota"/>
</dbReference>
<dbReference type="GO" id="GO:0009088">
    <property type="term" value="P:threonine biosynthetic process"/>
    <property type="evidence" value="ECO:0007669"/>
    <property type="project" value="UniProtKB-UniPathway"/>
</dbReference>
<comment type="cofactor">
    <cofactor evidence="1 9">
        <name>pyridoxal 5'-phosphate</name>
        <dbReference type="ChEBI" id="CHEBI:597326"/>
    </cofactor>
</comment>
<dbReference type="SUPFAM" id="SSF53686">
    <property type="entry name" value="Tryptophan synthase beta subunit-like PLP-dependent enzymes"/>
    <property type="match status" value="1"/>
</dbReference>
<dbReference type="Pfam" id="PF00291">
    <property type="entry name" value="PALP"/>
    <property type="match status" value="1"/>
</dbReference>
<comment type="pathway">
    <text evidence="2">Amino-acid biosynthesis; L-threonine biosynthesis; L-threonine from L-aspartate: step 5/5.</text>
</comment>
<name>D8LN21_ECTSI</name>
<dbReference type="Proteomes" id="UP000002630">
    <property type="component" value="Linkage Group LG30"/>
</dbReference>
<dbReference type="InterPro" id="IPR051166">
    <property type="entry name" value="Threonine_Synthase"/>
</dbReference>
<dbReference type="AlphaFoldDB" id="D8LN21"/>
<keyword evidence="14" id="KW-1185">Reference proteome</keyword>
<evidence type="ECO:0000256" key="10">
    <source>
        <dbReference type="SAM" id="MobiDB-lite"/>
    </source>
</evidence>
<evidence type="ECO:0000313" key="14">
    <source>
        <dbReference type="Proteomes" id="UP000002630"/>
    </source>
</evidence>
<keyword evidence="8 13" id="KW-0456">Lyase</keyword>
<accession>D8LN21</accession>
<keyword evidence="6" id="KW-0791">Threonine biosynthesis</keyword>
<dbReference type="FunFam" id="3.40.50.1100:FF:000024">
    <property type="entry name" value="Probable threonine synthase"/>
    <property type="match status" value="1"/>
</dbReference>
<organism evidence="13 14">
    <name type="scientific">Ectocarpus siliculosus</name>
    <name type="common">Brown alga</name>
    <name type="synonym">Conferva siliculosa</name>
    <dbReference type="NCBI Taxonomy" id="2880"/>
    <lineage>
        <taxon>Eukaryota</taxon>
        <taxon>Sar</taxon>
        <taxon>Stramenopiles</taxon>
        <taxon>Ochrophyta</taxon>
        <taxon>PX clade</taxon>
        <taxon>Phaeophyceae</taxon>
        <taxon>Ectocarpales</taxon>
        <taxon>Ectocarpaceae</taxon>
        <taxon>Ectocarpus</taxon>
    </lineage>
</organism>
<feature type="domain" description="Tryptophan synthase beta chain-like PALP" evidence="11">
    <location>
        <begin position="112"/>
        <end position="350"/>
    </location>
</feature>
<dbReference type="InterPro" id="IPR001926">
    <property type="entry name" value="TrpB-like_PALP"/>
</dbReference>
<dbReference type="OrthoDB" id="5203861at2759"/>
<evidence type="ECO:0000256" key="1">
    <source>
        <dbReference type="ARBA" id="ARBA00001933"/>
    </source>
</evidence>
<evidence type="ECO:0000256" key="2">
    <source>
        <dbReference type="ARBA" id="ARBA00004979"/>
    </source>
</evidence>
<dbReference type="OMA" id="NFERYLY"/>
<dbReference type="GO" id="GO:0030170">
    <property type="term" value="F:pyridoxal phosphate binding"/>
    <property type="evidence" value="ECO:0007669"/>
    <property type="project" value="InterPro"/>
</dbReference>
<dbReference type="InterPro" id="IPR029144">
    <property type="entry name" value="Thr_synth_N"/>
</dbReference>
<dbReference type="PROSITE" id="PS00165">
    <property type="entry name" value="DEHYDRATASE_SER_THR"/>
    <property type="match status" value="1"/>
</dbReference>
<evidence type="ECO:0000256" key="9">
    <source>
        <dbReference type="PIRSR" id="PIRSR604450-51"/>
    </source>
</evidence>
<dbReference type="EMBL" id="FN649755">
    <property type="protein sequence ID" value="CBN76262.1"/>
    <property type="molecule type" value="Genomic_DNA"/>
</dbReference>
<evidence type="ECO:0000256" key="3">
    <source>
        <dbReference type="ARBA" id="ARBA00005517"/>
    </source>
</evidence>
<dbReference type="EMBL" id="FN648627">
    <property type="protein sequence ID" value="CBN76262.1"/>
    <property type="molecule type" value="Genomic_DNA"/>
</dbReference>
<protein>
    <recommendedName>
        <fullName evidence="4">threonine synthase</fullName>
        <ecNumber evidence="4">4.2.3.1</ecNumber>
    </recommendedName>
</protein>
<dbReference type="FunFam" id="3.90.1380.10:FF:000003">
    <property type="entry name" value="THR4p Threonine synthase"/>
    <property type="match status" value="1"/>
</dbReference>
<dbReference type="Pfam" id="PF14821">
    <property type="entry name" value="Thr_synth_N"/>
    <property type="match status" value="1"/>
</dbReference>
<dbReference type="UniPathway" id="UPA00050">
    <property type="reaction ID" value="UER00065"/>
</dbReference>
<dbReference type="EC" id="4.2.3.1" evidence="4"/>
<keyword evidence="5" id="KW-0028">Amino-acid biosynthesis</keyword>
<dbReference type="InterPro" id="IPR004450">
    <property type="entry name" value="Thr_synthase-like"/>
</dbReference>
<dbReference type="InterPro" id="IPR037158">
    <property type="entry name" value="Thr_synth_N_sf"/>
</dbReference>
<reference evidence="13 14" key="1">
    <citation type="journal article" date="2010" name="Nature">
        <title>The Ectocarpus genome and the independent evolution of multicellularity in brown algae.</title>
        <authorList>
            <person name="Cock J.M."/>
            <person name="Sterck L."/>
            <person name="Rouze P."/>
            <person name="Scornet D."/>
            <person name="Allen A.E."/>
            <person name="Amoutzias G."/>
            <person name="Anthouard V."/>
            <person name="Artiguenave F."/>
            <person name="Aury J.M."/>
            <person name="Badger J.H."/>
            <person name="Beszteri B."/>
            <person name="Billiau K."/>
            <person name="Bonnet E."/>
            <person name="Bothwell J.H."/>
            <person name="Bowler C."/>
            <person name="Boyen C."/>
            <person name="Brownlee C."/>
            <person name="Carrano C.J."/>
            <person name="Charrier B."/>
            <person name="Cho G.Y."/>
            <person name="Coelho S.M."/>
            <person name="Collen J."/>
            <person name="Corre E."/>
            <person name="Da Silva C."/>
            <person name="Delage L."/>
            <person name="Delaroque N."/>
            <person name="Dittami S.M."/>
            <person name="Doulbeau S."/>
            <person name="Elias M."/>
            <person name="Farnham G."/>
            <person name="Gachon C.M."/>
            <person name="Gschloessl B."/>
            <person name="Heesch S."/>
            <person name="Jabbari K."/>
            <person name="Jubin C."/>
            <person name="Kawai H."/>
            <person name="Kimura K."/>
            <person name="Kloareg B."/>
            <person name="Kupper F.C."/>
            <person name="Lang D."/>
            <person name="Le Bail A."/>
            <person name="Leblanc C."/>
            <person name="Lerouge P."/>
            <person name="Lohr M."/>
            <person name="Lopez P.J."/>
            <person name="Martens C."/>
            <person name="Maumus F."/>
            <person name="Michel G."/>
            <person name="Miranda-Saavedra D."/>
            <person name="Morales J."/>
            <person name="Moreau H."/>
            <person name="Motomura T."/>
            <person name="Nagasato C."/>
            <person name="Napoli C.A."/>
            <person name="Nelson D.R."/>
            <person name="Nyvall-Collen P."/>
            <person name="Peters A.F."/>
            <person name="Pommier C."/>
            <person name="Potin P."/>
            <person name="Poulain J."/>
            <person name="Quesneville H."/>
            <person name="Read B."/>
            <person name="Rensing S.A."/>
            <person name="Ritter A."/>
            <person name="Rousvoal S."/>
            <person name="Samanta M."/>
            <person name="Samson G."/>
            <person name="Schroeder D.C."/>
            <person name="Segurens B."/>
            <person name="Strittmatter M."/>
            <person name="Tonon T."/>
            <person name="Tregear J.W."/>
            <person name="Valentin K."/>
            <person name="von Dassow P."/>
            <person name="Yamagishi T."/>
            <person name="Van de Peer Y."/>
            <person name="Wincker P."/>
        </authorList>
    </citation>
    <scope>NUCLEOTIDE SEQUENCE [LARGE SCALE GENOMIC DNA]</scope>
    <source>
        <strain evidence="14">Ec32 / CCAP1310/4</strain>
    </source>
</reference>
<dbReference type="InParanoid" id="D8LN21"/>
<evidence type="ECO:0000313" key="13">
    <source>
        <dbReference type="EMBL" id="CBN76262.1"/>
    </source>
</evidence>
<feature type="modified residue" description="N6-(pyridoxal phosphate)lysine" evidence="9">
    <location>
        <position position="126"/>
    </location>
</feature>
<dbReference type="GO" id="GO:0004795">
    <property type="term" value="F:threonine synthase activity"/>
    <property type="evidence" value="ECO:0007669"/>
    <property type="project" value="UniProtKB-EC"/>
</dbReference>
<feature type="compositionally biased region" description="Low complexity" evidence="10">
    <location>
        <begin position="1"/>
        <end position="16"/>
    </location>
</feature>
<dbReference type="STRING" id="2880.D8LN21"/>
<evidence type="ECO:0000256" key="6">
    <source>
        <dbReference type="ARBA" id="ARBA00022697"/>
    </source>
</evidence>
<dbReference type="Gene3D" id="3.90.1380.10">
    <property type="entry name" value="Threonine synthase, N-terminal domain"/>
    <property type="match status" value="1"/>
</dbReference>
<proteinExistence type="inferred from homology"/>
<evidence type="ECO:0000256" key="5">
    <source>
        <dbReference type="ARBA" id="ARBA00022605"/>
    </source>
</evidence>
<dbReference type="InterPro" id="IPR000634">
    <property type="entry name" value="Ser/Thr_deHydtase_PyrdxlP-BS"/>
</dbReference>
<dbReference type="PANTHER" id="PTHR42690">
    <property type="entry name" value="THREONINE SYNTHASE FAMILY MEMBER"/>
    <property type="match status" value="1"/>
</dbReference>
<dbReference type="CDD" id="cd01560">
    <property type="entry name" value="Thr-synth_2"/>
    <property type="match status" value="1"/>
</dbReference>
<evidence type="ECO:0000259" key="11">
    <source>
        <dbReference type="Pfam" id="PF00291"/>
    </source>
</evidence>
<evidence type="ECO:0000256" key="8">
    <source>
        <dbReference type="ARBA" id="ARBA00023239"/>
    </source>
</evidence>
<evidence type="ECO:0000256" key="7">
    <source>
        <dbReference type="ARBA" id="ARBA00022898"/>
    </source>
</evidence>
<comment type="similarity">
    <text evidence="3">Belongs to the threonine synthase family.</text>
</comment>